<evidence type="ECO:0000313" key="5">
    <source>
        <dbReference type="EMBL" id="NYG57187.1"/>
    </source>
</evidence>
<dbReference type="SUPFAM" id="SSF51735">
    <property type="entry name" value="NAD(P)-binding Rossmann-fold domains"/>
    <property type="match status" value="1"/>
</dbReference>
<dbReference type="GO" id="GO:0016491">
    <property type="term" value="F:oxidoreductase activity"/>
    <property type="evidence" value="ECO:0007669"/>
    <property type="project" value="UniProtKB-KW"/>
</dbReference>
<keyword evidence="2" id="KW-0560">Oxidoreductase</keyword>
<dbReference type="InterPro" id="IPR020904">
    <property type="entry name" value="Sc_DH/Rdtase_CS"/>
</dbReference>
<dbReference type="InterPro" id="IPR051687">
    <property type="entry name" value="Peroxisomal_Beta-Oxidation"/>
</dbReference>
<comment type="similarity">
    <text evidence="1 3">Belongs to the short-chain dehydrogenases/reductases (SDR) family.</text>
</comment>
<dbReference type="InterPro" id="IPR057326">
    <property type="entry name" value="KR_dom"/>
</dbReference>
<dbReference type="InterPro" id="IPR036291">
    <property type="entry name" value="NAD(P)-bd_dom_sf"/>
</dbReference>
<dbReference type="PANTHER" id="PTHR45024:SF2">
    <property type="entry name" value="SCP2 DOMAIN-CONTAINING PROTEIN"/>
    <property type="match status" value="1"/>
</dbReference>
<name>A0A7Y9RV45_9ACTN</name>
<protein>
    <submittedName>
        <fullName evidence="5">NAD(P)-dependent dehydrogenase (Short-subunit alcohol dehydrogenase family)</fullName>
    </submittedName>
</protein>
<evidence type="ECO:0000256" key="1">
    <source>
        <dbReference type="ARBA" id="ARBA00006484"/>
    </source>
</evidence>
<dbReference type="PRINTS" id="PR00081">
    <property type="entry name" value="GDHRDH"/>
</dbReference>
<keyword evidence="6" id="KW-1185">Reference proteome</keyword>
<dbReference type="PANTHER" id="PTHR45024">
    <property type="entry name" value="DEHYDROGENASES, SHORT CHAIN"/>
    <property type="match status" value="1"/>
</dbReference>
<dbReference type="PROSITE" id="PS00061">
    <property type="entry name" value="ADH_SHORT"/>
    <property type="match status" value="1"/>
</dbReference>
<sequence>MTRSSPLAGPRAGPLAGRTALVTGSGRGLGRAHALHLADLGASVVVNDREVSTTGEPIDGDAADEVVATILASGGRAIAFRGDCASFEEAERMVAKSVATFGSLDIVVNNAGILRDRMIFNMDADEWDEVVRTHLRGHAAPLRAAARHWRRTSAETGSPAGGRVINTVSESGLYGNAGQTNYSAAKAGIAALTQAAARELEQYGVTVNAVAPRARTRMVDHTWGTSTDESTQAFGNYRPEQVSTVVGWLAGESAGDVTGQVFTVFGDTVQLMQGWQPQSTVQQPGGFTQENLDQTFDTLFSGRARSIAPFPFDPTLVSDR</sequence>
<dbReference type="RefSeq" id="WP_179500498.1">
    <property type="nucleotide sequence ID" value="NZ_JACCAA010000001.1"/>
</dbReference>
<evidence type="ECO:0000259" key="4">
    <source>
        <dbReference type="SMART" id="SM00822"/>
    </source>
</evidence>
<dbReference type="PRINTS" id="PR00080">
    <property type="entry name" value="SDRFAMILY"/>
</dbReference>
<proteinExistence type="inferred from homology"/>
<reference evidence="5 6" key="1">
    <citation type="submission" date="2020-07" db="EMBL/GenBank/DDBJ databases">
        <title>Sequencing the genomes of 1000 actinobacteria strains.</title>
        <authorList>
            <person name="Klenk H.-P."/>
        </authorList>
    </citation>
    <scope>NUCLEOTIDE SEQUENCE [LARGE SCALE GENOMIC DNA]</scope>
    <source>
        <strain evidence="5 6">DSM 23819</strain>
    </source>
</reference>
<dbReference type="Gene3D" id="3.40.50.720">
    <property type="entry name" value="NAD(P)-binding Rossmann-like Domain"/>
    <property type="match status" value="1"/>
</dbReference>
<dbReference type="EMBL" id="JACCAA010000001">
    <property type="protein sequence ID" value="NYG57187.1"/>
    <property type="molecule type" value="Genomic_DNA"/>
</dbReference>
<dbReference type="Pfam" id="PF00106">
    <property type="entry name" value="adh_short"/>
    <property type="match status" value="1"/>
</dbReference>
<gene>
    <name evidence="5" type="ORF">BJ980_000110</name>
</gene>
<accession>A0A7Y9RV45</accession>
<feature type="domain" description="Ketoreductase" evidence="4">
    <location>
        <begin position="18"/>
        <end position="222"/>
    </location>
</feature>
<evidence type="ECO:0000313" key="6">
    <source>
        <dbReference type="Proteomes" id="UP000540656"/>
    </source>
</evidence>
<evidence type="ECO:0000256" key="2">
    <source>
        <dbReference type="ARBA" id="ARBA00023002"/>
    </source>
</evidence>
<dbReference type="Proteomes" id="UP000540656">
    <property type="component" value="Unassembled WGS sequence"/>
</dbReference>
<dbReference type="SMART" id="SM00822">
    <property type="entry name" value="PKS_KR"/>
    <property type="match status" value="1"/>
</dbReference>
<comment type="caution">
    <text evidence="5">The sequence shown here is derived from an EMBL/GenBank/DDBJ whole genome shotgun (WGS) entry which is preliminary data.</text>
</comment>
<organism evidence="5 6">
    <name type="scientific">Nocardioides daedukensis</name>
    <dbReference type="NCBI Taxonomy" id="634462"/>
    <lineage>
        <taxon>Bacteria</taxon>
        <taxon>Bacillati</taxon>
        <taxon>Actinomycetota</taxon>
        <taxon>Actinomycetes</taxon>
        <taxon>Propionibacteriales</taxon>
        <taxon>Nocardioidaceae</taxon>
        <taxon>Nocardioides</taxon>
    </lineage>
</organism>
<dbReference type="AlphaFoldDB" id="A0A7Y9RV45"/>
<evidence type="ECO:0000256" key="3">
    <source>
        <dbReference type="RuleBase" id="RU000363"/>
    </source>
</evidence>
<dbReference type="InterPro" id="IPR002347">
    <property type="entry name" value="SDR_fam"/>
</dbReference>